<gene>
    <name evidence="2" type="ORF">BO86DRAFT_191470</name>
</gene>
<dbReference type="EMBL" id="KZ824775">
    <property type="protein sequence ID" value="RAH85460.1"/>
    <property type="molecule type" value="Genomic_DNA"/>
</dbReference>
<dbReference type="GeneID" id="37170368"/>
<organism evidence="2 3">
    <name type="scientific">Aspergillus japonicus CBS 114.51</name>
    <dbReference type="NCBI Taxonomy" id="1448312"/>
    <lineage>
        <taxon>Eukaryota</taxon>
        <taxon>Fungi</taxon>
        <taxon>Dikarya</taxon>
        <taxon>Ascomycota</taxon>
        <taxon>Pezizomycotina</taxon>
        <taxon>Eurotiomycetes</taxon>
        <taxon>Eurotiomycetidae</taxon>
        <taxon>Eurotiales</taxon>
        <taxon>Aspergillaceae</taxon>
        <taxon>Aspergillus</taxon>
        <taxon>Aspergillus subgen. Circumdati</taxon>
    </lineage>
</organism>
<evidence type="ECO:0000313" key="2">
    <source>
        <dbReference type="EMBL" id="RAH85460.1"/>
    </source>
</evidence>
<dbReference type="AlphaFoldDB" id="A0A8T8XBT2"/>
<name>A0A8T8XBT2_ASPJA</name>
<dbReference type="RefSeq" id="XP_025531354.1">
    <property type="nucleotide sequence ID" value="XM_025666676.1"/>
</dbReference>
<feature type="region of interest" description="Disordered" evidence="1">
    <location>
        <begin position="1"/>
        <end position="30"/>
    </location>
</feature>
<reference evidence="2 3" key="1">
    <citation type="submission" date="2018-02" db="EMBL/GenBank/DDBJ databases">
        <title>The genomes of Aspergillus section Nigri reveals drivers in fungal speciation.</title>
        <authorList>
            <consortium name="DOE Joint Genome Institute"/>
            <person name="Vesth T.C."/>
            <person name="Nybo J."/>
            <person name="Theobald S."/>
            <person name="Brandl J."/>
            <person name="Frisvad J.C."/>
            <person name="Nielsen K.F."/>
            <person name="Lyhne E.K."/>
            <person name="Kogle M.E."/>
            <person name="Kuo A."/>
            <person name="Riley R."/>
            <person name="Clum A."/>
            <person name="Nolan M."/>
            <person name="Lipzen A."/>
            <person name="Salamov A."/>
            <person name="Henrissat B."/>
            <person name="Wiebenga A."/>
            <person name="De vries R.P."/>
            <person name="Grigoriev I.V."/>
            <person name="Mortensen U.H."/>
            <person name="Andersen M.R."/>
            <person name="Baker S.E."/>
        </authorList>
    </citation>
    <scope>NUCLEOTIDE SEQUENCE [LARGE SCALE GENOMIC DNA]</scope>
    <source>
        <strain evidence="2 3">CBS 114.51</strain>
    </source>
</reference>
<sequence length="101" mass="10937">MRGFAGRRTDDRRRELPTDKERRRVSDASLSRENWGVVVVWRDWDGGHWFTGRSLVTEWSPVRVSLLAAGELRSGKATAAAGTVVGSLGAHAALTAFSAGG</sequence>
<evidence type="ECO:0000256" key="1">
    <source>
        <dbReference type="SAM" id="MobiDB-lite"/>
    </source>
</evidence>
<accession>A0A8T8XBT2</accession>
<protein>
    <submittedName>
        <fullName evidence="2">Uncharacterized protein</fullName>
    </submittedName>
</protein>
<proteinExistence type="predicted"/>
<evidence type="ECO:0000313" key="3">
    <source>
        <dbReference type="Proteomes" id="UP000249497"/>
    </source>
</evidence>
<dbReference type="Proteomes" id="UP000249497">
    <property type="component" value="Unassembled WGS sequence"/>
</dbReference>
<keyword evidence="3" id="KW-1185">Reference proteome</keyword>
<feature type="compositionally biased region" description="Basic and acidic residues" evidence="1">
    <location>
        <begin position="7"/>
        <end position="26"/>
    </location>
</feature>